<dbReference type="Gene3D" id="3.60.21.10">
    <property type="match status" value="1"/>
</dbReference>
<evidence type="ECO:0000256" key="2">
    <source>
        <dbReference type="SAM" id="SignalP"/>
    </source>
</evidence>
<evidence type="ECO:0000313" key="5">
    <source>
        <dbReference type="Proteomes" id="UP000784286"/>
    </source>
</evidence>
<comment type="similarity">
    <text evidence="1">Belongs to the 5'-nucleotidase family.</text>
</comment>
<dbReference type="InterPro" id="IPR004843">
    <property type="entry name" value="Calcineurin-like_PHP"/>
</dbReference>
<evidence type="ECO:0000313" key="4">
    <source>
        <dbReference type="EMBL" id="MBU3857456.1"/>
    </source>
</evidence>
<dbReference type="PANTHER" id="PTHR11575">
    <property type="entry name" value="5'-NUCLEOTIDASE-RELATED"/>
    <property type="match status" value="1"/>
</dbReference>
<reference evidence="4" key="1">
    <citation type="journal article" date="2021" name="PeerJ">
        <title>Extensive microbial diversity within the chicken gut microbiome revealed by metagenomics and culture.</title>
        <authorList>
            <person name="Gilroy R."/>
            <person name="Ravi A."/>
            <person name="Getino M."/>
            <person name="Pursley I."/>
            <person name="Horton D.L."/>
            <person name="Alikhan N.F."/>
            <person name="Baker D."/>
            <person name="Gharbi K."/>
            <person name="Hall N."/>
            <person name="Watson M."/>
            <person name="Adriaenssens E.M."/>
            <person name="Foster-Nyarko E."/>
            <person name="Jarju S."/>
            <person name="Secka A."/>
            <person name="Antonio M."/>
            <person name="Oren A."/>
            <person name="Chaudhuri R.R."/>
            <person name="La Ragione R."/>
            <person name="Hildebrand F."/>
            <person name="Pallen M.J."/>
        </authorList>
    </citation>
    <scope>NUCLEOTIDE SEQUENCE</scope>
    <source>
        <strain evidence="4">8470</strain>
    </source>
</reference>
<accession>A0A948TPZ3</accession>
<dbReference type="GO" id="GO:0000166">
    <property type="term" value="F:nucleotide binding"/>
    <property type="evidence" value="ECO:0007669"/>
    <property type="project" value="InterPro"/>
</dbReference>
<feature type="signal peptide" evidence="2">
    <location>
        <begin position="1"/>
        <end position="19"/>
    </location>
</feature>
<dbReference type="Pfam" id="PF00149">
    <property type="entry name" value="Metallophos"/>
    <property type="match status" value="1"/>
</dbReference>
<evidence type="ECO:0000256" key="1">
    <source>
        <dbReference type="ARBA" id="ARBA00006654"/>
    </source>
</evidence>
<dbReference type="AlphaFoldDB" id="A0A948TPZ3"/>
<dbReference type="CDD" id="cd00845">
    <property type="entry name" value="MPP_UshA_N_like"/>
    <property type="match status" value="1"/>
</dbReference>
<dbReference type="PRINTS" id="PR01607">
    <property type="entry name" value="APYRASEFAMLY"/>
</dbReference>
<dbReference type="EMBL" id="JAHLFJ010000123">
    <property type="protein sequence ID" value="MBU3857456.1"/>
    <property type="molecule type" value="Genomic_DNA"/>
</dbReference>
<feature type="chain" id="PRO_5036750334" evidence="2">
    <location>
        <begin position="20"/>
        <end position="281"/>
    </location>
</feature>
<dbReference type="InterPro" id="IPR006146">
    <property type="entry name" value="5'-Nucleotdase_CS"/>
</dbReference>
<proteinExistence type="inferred from homology"/>
<dbReference type="GO" id="GO:0016788">
    <property type="term" value="F:hydrolase activity, acting on ester bonds"/>
    <property type="evidence" value="ECO:0007669"/>
    <property type="project" value="InterPro"/>
</dbReference>
<name>A0A948TPZ3_9BACT</name>
<dbReference type="Proteomes" id="UP000784286">
    <property type="component" value="Unassembled WGS sequence"/>
</dbReference>
<dbReference type="InterPro" id="IPR006179">
    <property type="entry name" value="5_nucleotidase/apyrase"/>
</dbReference>
<dbReference type="PANTHER" id="PTHR11575:SF24">
    <property type="entry name" value="5'-NUCLEOTIDASE"/>
    <property type="match status" value="1"/>
</dbReference>
<protein>
    <submittedName>
        <fullName evidence="4">Metallophosphatase</fullName>
    </submittedName>
</protein>
<feature type="domain" description="Calcineurin-like phosphoesterase" evidence="3">
    <location>
        <begin position="28"/>
        <end position="244"/>
    </location>
</feature>
<dbReference type="GO" id="GO:0009166">
    <property type="term" value="P:nucleotide catabolic process"/>
    <property type="evidence" value="ECO:0007669"/>
    <property type="project" value="InterPro"/>
</dbReference>
<gene>
    <name evidence="4" type="ORF">H9928_13160</name>
</gene>
<dbReference type="InterPro" id="IPR029052">
    <property type="entry name" value="Metallo-depent_PP-like"/>
</dbReference>
<reference evidence="4" key="2">
    <citation type="submission" date="2021-04" db="EMBL/GenBank/DDBJ databases">
        <authorList>
            <person name="Gilroy R."/>
        </authorList>
    </citation>
    <scope>NUCLEOTIDE SEQUENCE</scope>
    <source>
        <strain evidence="4">8470</strain>
    </source>
</reference>
<comment type="caution">
    <text evidence="4">The sequence shown here is derived from an EMBL/GenBank/DDBJ whole genome shotgun (WGS) entry which is preliminary data.</text>
</comment>
<sequence length="281" mass="31620">MNRRITGVLLMCFAAGLLAAQNVKELLIYHTNDMHSRIEPFAAYYPDTALAGKAGVIRRAAFIRDERKKHKDLLLFDSGDFSQGSPYYNLFKGEVEVKMMNEMKYDAGTIGNHEFDFGLDNMARLFRMAKFPIVCANYAVEGTVLEGLVKEYTVIERNGIRIGVFGLGAPLDGLVAHANYGNVKFEDPVSEGQRIADLLRNEEQCDLVVCLSHLGWNGEPYSDVELIENTRNIDIVLGGHSHSYFEGPRYYKNLDGKEIPVQQMGKHAAFVGRMVVRMQEE</sequence>
<dbReference type="PROSITE" id="PS00786">
    <property type="entry name" value="5_NUCLEOTIDASE_2"/>
    <property type="match status" value="1"/>
</dbReference>
<dbReference type="SUPFAM" id="SSF56300">
    <property type="entry name" value="Metallo-dependent phosphatases"/>
    <property type="match status" value="1"/>
</dbReference>
<dbReference type="GO" id="GO:0046872">
    <property type="term" value="F:metal ion binding"/>
    <property type="evidence" value="ECO:0007669"/>
    <property type="project" value="InterPro"/>
</dbReference>
<keyword evidence="2" id="KW-0732">Signal</keyword>
<organism evidence="4 5">
    <name type="scientific">Candidatus Phocaeicola excrementipullorum</name>
    <dbReference type="NCBI Taxonomy" id="2838731"/>
    <lineage>
        <taxon>Bacteria</taxon>
        <taxon>Pseudomonadati</taxon>
        <taxon>Bacteroidota</taxon>
        <taxon>Bacteroidia</taxon>
        <taxon>Bacteroidales</taxon>
        <taxon>Bacteroidaceae</taxon>
        <taxon>Phocaeicola</taxon>
    </lineage>
</organism>
<evidence type="ECO:0000259" key="3">
    <source>
        <dbReference type="Pfam" id="PF00149"/>
    </source>
</evidence>